<feature type="region of interest" description="Disordered" evidence="1">
    <location>
        <begin position="542"/>
        <end position="562"/>
    </location>
</feature>
<proteinExistence type="predicted"/>
<name>A0ABX7M7X8_9RHOO</name>
<evidence type="ECO:0000256" key="2">
    <source>
        <dbReference type="SAM" id="SignalP"/>
    </source>
</evidence>
<evidence type="ECO:0000256" key="1">
    <source>
        <dbReference type="SAM" id="MobiDB-lite"/>
    </source>
</evidence>
<keyword evidence="2" id="KW-0732">Signal</keyword>
<organism evidence="3 4">
    <name type="scientific">Niveibacterium microcysteis</name>
    <dbReference type="NCBI Taxonomy" id="2811415"/>
    <lineage>
        <taxon>Bacteria</taxon>
        <taxon>Pseudomonadati</taxon>
        <taxon>Pseudomonadota</taxon>
        <taxon>Betaproteobacteria</taxon>
        <taxon>Rhodocyclales</taxon>
        <taxon>Rhodocyclaceae</taxon>
        <taxon>Niveibacterium</taxon>
    </lineage>
</organism>
<accession>A0ABX7M7X8</accession>
<dbReference type="Proteomes" id="UP000663570">
    <property type="component" value="Chromosome"/>
</dbReference>
<feature type="signal peptide" evidence="2">
    <location>
        <begin position="1"/>
        <end position="24"/>
    </location>
</feature>
<keyword evidence="4" id="KW-1185">Reference proteome</keyword>
<feature type="chain" id="PRO_5047309849" evidence="2">
    <location>
        <begin position="25"/>
        <end position="562"/>
    </location>
</feature>
<sequence>MKQKLIAALVTSAIAGLAAPTANAGVIQATYKIFAAEIFGDSSLSLKAPVISYNLSRPVSGSSTNPNTFKIALTLSGGKWDAAAIANARAVLRDPSSANALPNTVAGAVLSNDDKTVTFTFVADQDGTTYPVNSTITFGDFSAAAPASASAVPAGAAPALFTLAVDSVLKTPLDAACAPEQASISVTAKMTNASDVEVDTNDPGAIITTPVLASNVALNITASSSASFGPAVTDNEVSKIDVLTTGLGKIFTSTASIPSTQAADDVTVALKKTINLGKITIKDRASLYDTDGLAKYTMAGTFGVDAVGNVSGDKLNVVIGGKFVKNGSVYLSTSAACAGEASDFAGATPSATLNSALDAATFSTTINDADWLAAASSTRSAYVCYTVPGDQVVPTSQFKLVSGSLTKLGSSKELANPVCPANMYNLVSNGVQLDVRNYIQKAQTDATGWVSVLRIINTDESQTVDVNAQLIKDDGTLLNAGKIVTLAPRAFKYMTAAEIEALLPETVAASGNNARLRLTAAGSSLRVQNYHLNPVTGAVNEVSAAQGDDGPDYARKADGDNK</sequence>
<reference evidence="3 4" key="1">
    <citation type="submission" date="2021-02" db="EMBL/GenBank/DDBJ databases">
        <title>Niveibacterium changnyeongensis HC41.</title>
        <authorList>
            <person name="Kang M."/>
        </authorList>
    </citation>
    <scope>NUCLEOTIDE SEQUENCE [LARGE SCALE GENOMIC DNA]</scope>
    <source>
        <strain evidence="3 4">HC41</strain>
    </source>
</reference>
<dbReference type="RefSeq" id="WP_206253277.1">
    <property type="nucleotide sequence ID" value="NZ_CP071060.1"/>
</dbReference>
<dbReference type="EMBL" id="CP071060">
    <property type="protein sequence ID" value="QSI75587.1"/>
    <property type="molecule type" value="Genomic_DNA"/>
</dbReference>
<protein>
    <submittedName>
        <fullName evidence="3">Uncharacterized protein</fullName>
    </submittedName>
</protein>
<gene>
    <name evidence="3" type="ORF">JY500_13915</name>
</gene>
<feature type="compositionally biased region" description="Basic and acidic residues" evidence="1">
    <location>
        <begin position="552"/>
        <end position="562"/>
    </location>
</feature>
<evidence type="ECO:0000313" key="4">
    <source>
        <dbReference type="Proteomes" id="UP000663570"/>
    </source>
</evidence>
<evidence type="ECO:0000313" key="3">
    <source>
        <dbReference type="EMBL" id="QSI75587.1"/>
    </source>
</evidence>